<evidence type="ECO:0000256" key="1">
    <source>
        <dbReference type="SAM" id="SignalP"/>
    </source>
</evidence>
<evidence type="ECO:0000313" key="3">
    <source>
        <dbReference type="Proteomes" id="UP001321580"/>
    </source>
</evidence>
<gene>
    <name evidence="2" type="ORF">QLQ15_13555</name>
</gene>
<accession>A0ABT6XIP1</accession>
<protein>
    <submittedName>
        <fullName evidence="2">DUF2145 domain-containing protein</fullName>
    </submittedName>
</protein>
<organism evidence="2 3">
    <name type="scientific">Lysobacter stagni</name>
    <dbReference type="NCBI Taxonomy" id="3045172"/>
    <lineage>
        <taxon>Bacteria</taxon>
        <taxon>Pseudomonadati</taxon>
        <taxon>Pseudomonadota</taxon>
        <taxon>Gammaproteobacteria</taxon>
        <taxon>Lysobacterales</taxon>
        <taxon>Lysobacteraceae</taxon>
        <taxon>Lysobacter</taxon>
    </lineage>
</organism>
<dbReference type="InterPro" id="IPR014547">
    <property type="entry name" value="UCP028477"/>
</dbReference>
<keyword evidence="1" id="KW-0732">Signal</keyword>
<comment type="caution">
    <text evidence="2">The sequence shown here is derived from an EMBL/GenBank/DDBJ whole genome shotgun (WGS) entry which is preliminary data.</text>
</comment>
<dbReference type="RefSeq" id="WP_283213296.1">
    <property type="nucleotide sequence ID" value="NZ_JASGBI010000001.1"/>
</dbReference>
<dbReference type="Pfam" id="PF09916">
    <property type="entry name" value="DUF2145"/>
    <property type="match status" value="1"/>
</dbReference>
<keyword evidence="3" id="KW-1185">Reference proteome</keyword>
<dbReference type="Proteomes" id="UP001321580">
    <property type="component" value="Unassembled WGS sequence"/>
</dbReference>
<dbReference type="PIRSF" id="PIRSF028477">
    <property type="entry name" value="UCP028477"/>
    <property type="match status" value="1"/>
</dbReference>
<dbReference type="PROSITE" id="PS51257">
    <property type="entry name" value="PROKAR_LIPOPROTEIN"/>
    <property type="match status" value="1"/>
</dbReference>
<dbReference type="EMBL" id="JASGBI010000001">
    <property type="protein sequence ID" value="MDI9239933.1"/>
    <property type="molecule type" value="Genomic_DNA"/>
</dbReference>
<reference evidence="2 3" key="1">
    <citation type="submission" date="2023-05" db="EMBL/GenBank/DDBJ databases">
        <title>Lysobacter sp. strain LF1 Genome sequencing and assembly.</title>
        <authorList>
            <person name="Jung Y."/>
        </authorList>
    </citation>
    <scope>NUCLEOTIDE SEQUENCE [LARGE SCALE GENOMIC DNA]</scope>
    <source>
        <strain evidence="2 3">LF1</strain>
    </source>
</reference>
<name>A0ABT6XIP1_9GAMM</name>
<feature type="chain" id="PRO_5046981067" evidence="1">
    <location>
        <begin position="30"/>
        <end position="286"/>
    </location>
</feature>
<feature type="signal peptide" evidence="1">
    <location>
        <begin position="1"/>
        <end position="29"/>
    </location>
</feature>
<evidence type="ECO:0000313" key="2">
    <source>
        <dbReference type="EMBL" id="MDI9239933.1"/>
    </source>
</evidence>
<sequence>MGKRYWRRSMQGVALALLVTGCITTAAFAAPACGQRYPTPQATQAMFDMAIRVERALDGLDGHDVVLLARGGQDLSRYGLKHSHLALAMREPEGTWRVVHLLNRCRTDRSTLYQEGLANFVGESALHSDVRVGVFEPALSHRLHQWLLAPAARARSLHEPRYSMVAYPFGTQYQNSNQWILEVIAAAAMDPGADTRIDRASVQGWLRGNNYQPSRLHLKLHERIGARFFSDHVAVTDHPAGERIGGDYSVVTVESVFDFLQAKSLLQRDFPVPHPPAEPATQESAP</sequence>
<proteinExistence type="predicted"/>